<dbReference type="PANTHER" id="PTHR23506">
    <property type="entry name" value="GH10249P"/>
    <property type="match status" value="1"/>
</dbReference>
<dbReference type="AlphaFoldDB" id="A0A0K8PBB0"/>
<keyword evidence="3 6" id="KW-0812">Transmembrane</keyword>
<dbReference type="InterPro" id="IPR050930">
    <property type="entry name" value="MFS_Vesicular_Transporter"/>
</dbReference>
<protein>
    <submittedName>
        <fullName evidence="7">Predicted arabinose efflux permease, MFS family</fullName>
    </submittedName>
</protein>
<gene>
    <name evidence="7" type="ORF">ATC1_11369</name>
</gene>
<feature type="transmembrane region" description="Helical" evidence="6">
    <location>
        <begin position="358"/>
        <end position="376"/>
    </location>
</feature>
<evidence type="ECO:0000256" key="5">
    <source>
        <dbReference type="ARBA" id="ARBA00023136"/>
    </source>
</evidence>
<reference evidence="7" key="1">
    <citation type="journal article" date="2015" name="Genome Announc.">
        <title>Draft Genome Sequence of Anaerolineae Strain TC1, a Novel Isolate from a Methanogenic Wastewater Treatment System.</title>
        <authorList>
            <person name="Matsuura N."/>
            <person name="Tourlousse D.M."/>
            <person name="Sun L."/>
            <person name="Toyonaga M."/>
            <person name="Kuroda K."/>
            <person name="Ohashi A."/>
            <person name="Cruz R."/>
            <person name="Yamaguchi T."/>
            <person name="Sekiguchi Y."/>
        </authorList>
    </citation>
    <scope>NUCLEOTIDE SEQUENCE [LARGE SCALE GENOMIC DNA]</scope>
    <source>
        <strain evidence="7">TC1</strain>
    </source>
</reference>
<evidence type="ECO:0000256" key="6">
    <source>
        <dbReference type="SAM" id="Phobius"/>
    </source>
</evidence>
<keyword evidence="8" id="KW-1185">Reference proteome</keyword>
<evidence type="ECO:0000256" key="1">
    <source>
        <dbReference type="ARBA" id="ARBA00004141"/>
    </source>
</evidence>
<feature type="transmembrane region" description="Helical" evidence="6">
    <location>
        <begin position="136"/>
        <end position="155"/>
    </location>
</feature>
<feature type="transmembrane region" description="Helical" evidence="6">
    <location>
        <begin position="205"/>
        <end position="225"/>
    </location>
</feature>
<sequence length="393" mass="42539">MENAQKDAYAKQLLIITILLWFSLYVHVPFQTPYLSGIAVPAGFIGLVIGTYGLMQVAGRIPIGIFADLYGNQKPFIVGGMFCTFLASLIRVIFPTGGGYLAANFFSGLAACSWICFIVLYTNLFSKEELSKSTGMIISIHNVGIFLGFAAGMILRDIAGMNVLCMAGTIVSFVGLILSFFLPAETNHSSKQPTKADFLQLFRNPNVIFWGLVALVQQGIVSSTANSFTTQVAKDVGANAIQIGIGALIYILSAVISSNFNSRRLKPGVIVPILFMGLAIYCFLAPNMSSVVYLYPLQILAGLSQGWLYSCTTAEAMKEVPDAVHSTAMGYYASIYAVGMTLFPMFTGEIAEQSGIPSAFYVLMAISVLSAVLVCLRFRRKAKLQPVAQKFEL</sequence>
<evidence type="ECO:0000256" key="3">
    <source>
        <dbReference type="ARBA" id="ARBA00022692"/>
    </source>
</evidence>
<feature type="transmembrane region" description="Helical" evidence="6">
    <location>
        <begin position="268"/>
        <end position="286"/>
    </location>
</feature>
<dbReference type="InterPro" id="IPR011701">
    <property type="entry name" value="MFS"/>
</dbReference>
<dbReference type="PANTHER" id="PTHR23506:SF23">
    <property type="entry name" value="GH10249P"/>
    <property type="match status" value="1"/>
</dbReference>
<accession>A0A0K8PBB0</accession>
<dbReference type="Proteomes" id="UP000053370">
    <property type="component" value="Unassembled WGS sequence"/>
</dbReference>
<feature type="transmembrane region" description="Helical" evidence="6">
    <location>
        <begin position="100"/>
        <end position="124"/>
    </location>
</feature>
<name>A0A0K8PBB0_9CHLR</name>
<evidence type="ECO:0000313" key="7">
    <source>
        <dbReference type="EMBL" id="GAP39435.1"/>
    </source>
</evidence>
<feature type="transmembrane region" description="Helical" evidence="6">
    <location>
        <begin position="12"/>
        <end position="28"/>
    </location>
</feature>
<dbReference type="Pfam" id="PF07690">
    <property type="entry name" value="MFS_1"/>
    <property type="match status" value="1"/>
</dbReference>
<feature type="transmembrane region" description="Helical" evidence="6">
    <location>
        <begin position="161"/>
        <end position="184"/>
    </location>
</feature>
<dbReference type="EMBL" id="DF968179">
    <property type="protein sequence ID" value="GAP39435.1"/>
    <property type="molecule type" value="Genomic_DNA"/>
</dbReference>
<dbReference type="GO" id="GO:0016020">
    <property type="term" value="C:membrane"/>
    <property type="evidence" value="ECO:0007669"/>
    <property type="project" value="UniProtKB-SubCell"/>
</dbReference>
<evidence type="ECO:0000256" key="2">
    <source>
        <dbReference type="ARBA" id="ARBA00022448"/>
    </source>
</evidence>
<keyword evidence="4 6" id="KW-1133">Transmembrane helix</keyword>
<proteinExistence type="predicted"/>
<dbReference type="RefSeq" id="WP_062277749.1">
    <property type="nucleotide sequence ID" value="NZ_DF968179.1"/>
</dbReference>
<dbReference type="InterPro" id="IPR036259">
    <property type="entry name" value="MFS_trans_sf"/>
</dbReference>
<keyword evidence="5 6" id="KW-0472">Membrane</keyword>
<organism evidence="7">
    <name type="scientific">Flexilinea flocculi</name>
    <dbReference type="NCBI Taxonomy" id="1678840"/>
    <lineage>
        <taxon>Bacteria</taxon>
        <taxon>Bacillati</taxon>
        <taxon>Chloroflexota</taxon>
        <taxon>Anaerolineae</taxon>
        <taxon>Anaerolineales</taxon>
        <taxon>Anaerolineaceae</taxon>
        <taxon>Flexilinea</taxon>
    </lineage>
</organism>
<keyword evidence="2" id="KW-0813">Transport</keyword>
<dbReference type="GO" id="GO:0022857">
    <property type="term" value="F:transmembrane transporter activity"/>
    <property type="evidence" value="ECO:0007669"/>
    <property type="project" value="InterPro"/>
</dbReference>
<comment type="subcellular location">
    <subcellularLocation>
        <location evidence="1">Membrane</location>
        <topology evidence="1">Multi-pass membrane protein</topology>
    </subcellularLocation>
</comment>
<evidence type="ECO:0000313" key="8">
    <source>
        <dbReference type="Proteomes" id="UP000053370"/>
    </source>
</evidence>
<dbReference type="SUPFAM" id="SSF103473">
    <property type="entry name" value="MFS general substrate transporter"/>
    <property type="match status" value="1"/>
</dbReference>
<dbReference type="Gene3D" id="1.20.1250.20">
    <property type="entry name" value="MFS general substrate transporter like domains"/>
    <property type="match status" value="1"/>
</dbReference>
<feature type="transmembrane region" description="Helical" evidence="6">
    <location>
        <begin position="237"/>
        <end position="256"/>
    </location>
</feature>
<feature type="transmembrane region" description="Helical" evidence="6">
    <location>
        <begin position="76"/>
        <end position="94"/>
    </location>
</feature>
<dbReference type="STRING" id="1678840.ATC1_11369"/>
<feature type="transmembrane region" description="Helical" evidence="6">
    <location>
        <begin position="34"/>
        <end position="55"/>
    </location>
</feature>
<evidence type="ECO:0000256" key="4">
    <source>
        <dbReference type="ARBA" id="ARBA00022989"/>
    </source>
</evidence>
<feature type="transmembrane region" description="Helical" evidence="6">
    <location>
        <begin position="329"/>
        <end position="346"/>
    </location>
</feature>
<feature type="transmembrane region" description="Helical" evidence="6">
    <location>
        <begin position="292"/>
        <end position="309"/>
    </location>
</feature>
<dbReference type="OrthoDB" id="9800416at2"/>